<protein>
    <submittedName>
        <fullName evidence="2">Uncharacterized protein</fullName>
    </submittedName>
</protein>
<dbReference type="EMBL" id="RQTK01000298">
    <property type="protein sequence ID" value="RUS82197.1"/>
    <property type="molecule type" value="Genomic_DNA"/>
</dbReference>
<accession>A0A433TKS0</accession>
<dbReference type="AlphaFoldDB" id="A0A433TKS0"/>
<feature type="non-terminal residue" evidence="2">
    <location>
        <position position="1"/>
    </location>
</feature>
<keyword evidence="3" id="KW-1185">Reference proteome</keyword>
<sequence length="101" mass="11311">TNADRTGGTVSRQSHYTHVVTEIFSSELGSDADLLRHLKDLFLQVQVSERPPMLVSLTCCRKIVQVFGGRQFHRFQRKLGRSSSNHKGQVVRWAGSSSKGL</sequence>
<evidence type="ECO:0000256" key="1">
    <source>
        <dbReference type="SAM" id="MobiDB-lite"/>
    </source>
</evidence>
<dbReference type="Proteomes" id="UP000271974">
    <property type="component" value="Unassembled WGS sequence"/>
</dbReference>
<feature type="region of interest" description="Disordered" evidence="1">
    <location>
        <begin position="78"/>
        <end position="101"/>
    </location>
</feature>
<comment type="caution">
    <text evidence="2">The sequence shown here is derived from an EMBL/GenBank/DDBJ whole genome shotgun (WGS) entry which is preliminary data.</text>
</comment>
<evidence type="ECO:0000313" key="2">
    <source>
        <dbReference type="EMBL" id="RUS82197.1"/>
    </source>
</evidence>
<dbReference type="AntiFam" id="ANF00189">
    <property type="entry name" value="Shadow ORF (opposite fumA)"/>
</dbReference>
<reference evidence="2 3" key="1">
    <citation type="submission" date="2019-01" db="EMBL/GenBank/DDBJ databases">
        <title>A draft genome assembly of the solar-powered sea slug Elysia chlorotica.</title>
        <authorList>
            <person name="Cai H."/>
            <person name="Li Q."/>
            <person name="Fang X."/>
            <person name="Li J."/>
            <person name="Curtis N.E."/>
            <person name="Altenburger A."/>
            <person name="Shibata T."/>
            <person name="Feng M."/>
            <person name="Maeda T."/>
            <person name="Schwartz J.A."/>
            <person name="Shigenobu S."/>
            <person name="Lundholm N."/>
            <person name="Nishiyama T."/>
            <person name="Yang H."/>
            <person name="Hasebe M."/>
            <person name="Li S."/>
            <person name="Pierce S.K."/>
            <person name="Wang J."/>
        </authorList>
    </citation>
    <scope>NUCLEOTIDE SEQUENCE [LARGE SCALE GENOMIC DNA]</scope>
    <source>
        <strain evidence="2">EC2010</strain>
        <tissue evidence="2">Whole organism of an adult</tissue>
    </source>
</reference>
<feature type="non-terminal residue" evidence="2">
    <location>
        <position position="101"/>
    </location>
</feature>
<gene>
    <name evidence="2" type="ORF">EGW08_010037</name>
</gene>
<proteinExistence type="predicted"/>
<organism evidence="2 3">
    <name type="scientific">Elysia chlorotica</name>
    <name type="common">Eastern emerald elysia</name>
    <name type="synonym">Sea slug</name>
    <dbReference type="NCBI Taxonomy" id="188477"/>
    <lineage>
        <taxon>Eukaryota</taxon>
        <taxon>Metazoa</taxon>
        <taxon>Spiralia</taxon>
        <taxon>Lophotrochozoa</taxon>
        <taxon>Mollusca</taxon>
        <taxon>Gastropoda</taxon>
        <taxon>Heterobranchia</taxon>
        <taxon>Euthyneura</taxon>
        <taxon>Panpulmonata</taxon>
        <taxon>Sacoglossa</taxon>
        <taxon>Placobranchoidea</taxon>
        <taxon>Plakobranchidae</taxon>
        <taxon>Elysia</taxon>
    </lineage>
</organism>
<evidence type="ECO:0000313" key="3">
    <source>
        <dbReference type="Proteomes" id="UP000271974"/>
    </source>
</evidence>
<name>A0A433TKS0_ELYCH</name>